<accession>A0ABQ9G386</accession>
<evidence type="ECO:0000256" key="1">
    <source>
        <dbReference type="SAM" id="MobiDB-lite"/>
    </source>
</evidence>
<name>A0ABQ9G386_9NEOP</name>
<evidence type="ECO:0000313" key="3">
    <source>
        <dbReference type="Proteomes" id="UP001159363"/>
    </source>
</evidence>
<keyword evidence="3" id="KW-1185">Reference proteome</keyword>
<reference evidence="2 3" key="1">
    <citation type="submission" date="2023-02" db="EMBL/GenBank/DDBJ databases">
        <title>LHISI_Scaffold_Assembly.</title>
        <authorList>
            <person name="Stuart O.P."/>
            <person name="Cleave R."/>
            <person name="Magrath M.J.L."/>
            <person name="Mikheyev A.S."/>
        </authorList>
    </citation>
    <scope>NUCLEOTIDE SEQUENCE [LARGE SCALE GENOMIC DNA]</scope>
    <source>
        <strain evidence="2">Daus_M_001</strain>
        <tissue evidence="2">Leg muscle</tissue>
    </source>
</reference>
<dbReference type="Proteomes" id="UP001159363">
    <property type="component" value="Chromosome 15"/>
</dbReference>
<evidence type="ECO:0000313" key="2">
    <source>
        <dbReference type="EMBL" id="KAJ8866934.1"/>
    </source>
</evidence>
<sequence length="90" mass="10282">MGQKTGRLSKCLFVQLLGDVWQTTMTSGNIISGFRSAGVHPVDRKRFPEHEFDPLDLRHYNERQLSEACPVPSRSSEKHPCQNNLSHQFT</sequence>
<feature type="compositionally biased region" description="Polar residues" evidence="1">
    <location>
        <begin position="81"/>
        <end position="90"/>
    </location>
</feature>
<proteinExistence type="predicted"/>
<gene>
    <name evidence="2" type="ORF">PR048_032796</name>
</gene>
<protein>
    <submittedName>
        <fullName evidence="2">Uncharacterized protein</fullName>
    </submittedName>
</protein>
<dbReference type="EMBL" id="JARBHB010000016">
    <property type="protein sequence ID" value="KAJ8866934.1"/>
    <property type="molecule type" value="Genomic_DNA"/>
</dbReference>
<organism evidence="2 3">
    <name type="scientific">Dryococelus australis</name>
    <dbReference type="NCBI Taxonomy" id="614101"/>
    <lineage>
        <taxon>Eukaryota</taxon>
        <taxon>Metazoa</taxon>
        <taxon>Ecdysozoa</taxon>
        <taxon>Arthropoda</taxon>
        <taxon>Hexapoda</taxon>
        <taxon>Insecta</taxon>
        <taxon>Pterygota</taxon>
        <taxon>Neoptera</taxon>
        <taxon>Polyneoptera</taxon>
        <taxon>Phasmatodea</taxon>
        <taxon>Verophasmatodea</taxon>
        <taxon>Anareolatae</taxon>
        <taxon>Phasmatidae</taxon>
        <taxon>Eurycanthinae</taxon>
        <taxon>Dryococelus</taxon>
    </lineage>
</organism>
<comment type="caution">
    <text evidence="2">The sequence shown here is derived from an EMBL/GenBank/DDBJ whole genome shotgun (WGS) entry which is preliminary data.</text>
</comment>
<feature type="region of interest" description="Disordered" evidence="1">
    <location>
        <begin position="68"/>
        <end position="90"/>
    </location>
</feature>